<dbReference type="EMBL" id="JBHSAT010000022">
    <property type="protein sequence ID" value="MFC3878018.1"/>
    <property type="molecule type" value="Genomic_DNA"/>
</dbReference>
<feature type="chain" id="PRO_5047028021" description="Secreted protein" evidence="2">
    <location>
        <begin position="22"/>
        <end position="238"/>
    </location>
</feature>
<evidence type="ECO:0000313" key="3">
    <source>
        <dbReference type="EMBL" id="MFC3878018.1"/>
    </source>
</evidence>
<comment type="caution">
    <text evidence="3">The sequence shown here is derived from an EMBL/GenBank/DDBJ whole genome shotgun (WGS) entry which is preliminary data.</text>
</comment>
<organism evidence="3 4">
    <name type="scientific">Winogradskyella maritima</name>
    <dbReference type="NCBI Taxonomy" id="1517766"/>
    <lineage>
        <taxon>Bacteria</taxon>
        <taxon>Pseudomonadati</taxon>
        <taxon>Bacteroidota</taxon>
        <taxon>Flavobacteriia</taxon>
        <taxon>Flavobacteriales</taxon>
        <taxon>Flavobacteriaceae</taxon>
        <taxon>Winogradskyella</taxon>
    </lineage>
</organism>
<reference evidence="4" key="1">
    <citation type="journal article" date="2019" name="Int. J. Syst. Evol. Microbiol.">
        <title>The Global Catalogue of Microorganisms (GCM) 10K type strain sequencing project: providing services to taxonomists for standard genome sequencing and annotation.</title>
        <authorList>
            <consortium name="The Broad Institute Genomics Platform"/>
            <consortium name="The Broad Institute Genome Sequencing Center for Infectious Disease"/>
            <person name="Wu L."/>
            <person name="Ma J."/>
        </authorList>
    </citation>
    <scope>NUCLEOTIDE SEQUENCE [LARGE SCALE GENOMIC DNA]</scope>
    <source>
        <strain evidence="4">CECT 8979</strain>
    </source>
</reference>
<feature type="compositionally biased region" description="Basic and acidic residues" evidence="1">
    <location>
        <begin position="55"/>
        <end position="67"/>
    </location>
</feature>
<evidence type="ECO:0008006" key="5">
    <source>
        <dbReference type="Google" id="ProtNLM"/>
    </source>
</evidence>
<accession>A0ABV8AJ53</accession>
<name>A0ABV8AJ53_9FLAO</name>
<evidence type="ECO:0000256" key="2">
    <source>
        <dbReference type="SAM" id="SignalP"/>
    </source>
</evidence>
<sequence>MKIVQYLFIAICFSFSLASFGQGPDKEKKSIRIPAIEFPKEKDSTPVKTKVAPKNKPEDKKDSLNASGKKESIKKWVIKDSEKPFNMTETDGLRSAGEIFEQRWNKEANKIGIRRTMSDQFLGEHRIDSKFVNIVCRDHEYPDGDRVRILVNEKIIYPNVLLSGQYRRLQIDLADGINKIDILALNQGDSGPNTAEFIVYDDKGNVVSNKEWNLLTGVKATIVFVNEKVSIVPKTAQN</sequence>
<gene>
    <name evidence="3" type="ORF">ACFOSX_12340</name>
</gene>
<feature type="region of interest" description="Disordered" evidence="1">
    <location>
        <begin position="39"/>
        <end position="67"/>
    </location>
</feature>
<keyword evidence="2" id="KW-0732">Signal</keyword>
<dbReference type="RefSeq" id="WP_386101551.1">
    <property type="nucleotide sequence ID" value="NZ_JBHSAT010000022.1"/>
</dbReference>
<feature type="signal peptide" evidence="2">
    <location>
        <begin position="1"/>
        <end position="21"/>
    </location>
</feature>
<evidence type="ECO:0000313" key="4">
    <source>
        <dbReference type="Proteomes" id="UP001595812"/>
    </source>
</evidence>
<keyword evidence="4" id="KW-1185">Reference proteome</keyword>
<protein>
    <recommendedName>
        <fullName evidence="5">Secreted protein</fullName>
    </recommendedName>
</protein>
<proteinExistence type="predicted"/>
<evidence type="ECO:0000256" key="1">
    <source>
        <dbReference type="SAM" id="MobiDB-lite"/>
    </source>
</evidence>
<dbReference type="Proteomes" id="UP001595812">
    <property type="component" value="Unassembled WGS sequence"/>
</dbReference>